<comment type="caution">
    <text evidence="2">The sequence shown here is derived from an EMBL/GenBank/DDBJ whole genome shotgun (WGS) entry which is preliminary data.</text>
</comment>
<name>A0A9D3ZWV7_9ROSI</name>
<reference evidence="2 3" key="1">
    <citation type="journal article" date="2021" name="Plant Biotechnol. J.">
        <title>Multi-omics assisted identification of the key and species-specific regulatory components of drought-tolerant mechanisms in Gossypium stocksii.</title>
        <authorList>
            <person name="Yu D."/>
            <person name="Ke L."/>
            <person name="Zhang D."/>
            <person name="Wu Y."/>
            <person name="Sun Y."/>
            <person name="Mei J."/>
            <person name="Sun J."/>
            <person name="Sun Y."/>
        </authorList>
    </citation>
    <scope>NUCLEOTIDE SEQUENCE [LARGE SCALE GENOMIC DNA]</scope>
    <source>
        <strain evidence="3">cv. E1</strain>
        <tissue evidence="2">Leaf</tissue>
    </source>
</reference>
<gene>
    <name evidence="2" type="ORF">J1N35_024584</name>
</gene>
<dbReference type="EMBL" id="JAIQCV010000008">
    <property type="protein sequence ID" value="KAH1072256.1"/>
    <property type="molecule type" value="Genomic_DNA"/>
</dbReference>
<dbReference type="OrthoDB" id="10442130at2759"/>
<keyword evidence="3" id="KW-1185">Reference proteome</keyword>
<dbReference type="Proteomes" id="UP000828251">
    <property type="component" value="Unassembled WGS sequence"/>
</dbReference>
<proteinExistence type="predicted"/>
<organism evidence="2 3">
    <name type="scientific">Gossypium stocksii</name>
    <dbReference type="NCBI Taxonomy" id="47602"/>
    <lineage>
        <taxon>Eukaryota</taxon>
        <taxon>Viridiplantae</taxon>
        <taxon>Streptophyta</taxon>
        <taxon>Embryophyta</taxon>
        <taxon>Tracheophyta</taxon>
        <taxon>Spermatophyta</taxon>
        <taxon>Magnoliopsida</taxon>
        <taxon>eudicotyledons</taxon>
        <taxon>Gunneridae</taxon>
        <taxon>Pentapetalae</taxon>
        <taxon>rosids</taxon>
        <taxon>malvids</taxon>
        <taxon>Malvales</taxon>
        <taxon>Malvaceae</taxon>
        <taxon>Malvoideae</taxon>
        <taxon>Gossypium</taxon>
    </lineage>
</organism>
<evidence type="ECO:0000313" key="3">
    <source>
        <dbReference type="Proteomes" id="UP000828251"/>
    </source>
</evidence>
<dbReference type="AlphaFoldDB" id="A0A9D3ZWV7"/>
<evidence type="ECO:0000313" key="2">
    <source>
        <dbReference type="EMBL" id="KAH1072256.1"/>
    </source>
</evidence>
<feature type="region of interest" description="Disordered" evidence="1">
    <location>
        <begin position="129"/>
        <end position="171"/>
    </location>
</feature>
<protein>
    <submittedName>
        <fullName evidence="2">Uncharacterized protein</fullName>
    </submittedName>
</protein>
<feature type="compositionally biased region" description="Acidic residues" evidence="1">
    <location>
        <begin position="144"/>
        <end position="154"/>
    </location>
</feature>
<evidence type="ECO:0000256" key="1">
    <source>
        <dbReference type="SAM" id="MobiDB-lite"/>
    </source>
</evidence>
<sequence>MLWRRMTKLFYKFLVSSNPIKFTKMELLDNDDIETIVVLYCPSRKGNTEPIQFFVKLANAEIVENVTQLSQQYGVEDSRTNVPRASIDRRSFVRDFDIDLNVECSDQYDGGLQIRLVVIKTNSLGEDGSNSNGCSYHKGKDLSDPDLDDVPDDIDDKRPDDGNGHAFRSKI</sequence>
<accession>A0A9D3ZWV7</accession>